<keyword evidence="6" id="KW-0503">Monooxygenase</keyword>
<dbReference type="InterPro" id="IPR016215">
    <property type="entry name" value="NTA_MOA"/>
</dbReference>
<dbReference type="InterPro" id="IPR036661">
    <property type="entry name" value="Luciferase-like_sf"/>
</dbReference>
<evidence type="ECO:0000256" key="6">
    <source>
        <dbReference type="ARBA" id="ARBA00023033"/>
    </source>
</evidence>
<reference evidence="11 12" key="1">
    <citation type="submission" date="2015-05" db="EMBL/GenBank/DDBJ databases">
        <authorList>
            <person name="Wang D.B."/>
            <person name="Wang M."/>
        </authorList>
    </citation>
    <scope>NUCLEOTIDE SEQUENCE [LARGE SCALE GENOMIC DNA]</scope>
    <source>
        <strain evidence="11">VL1</strain>
    </source>
</reference>
<dbReference type="GO" id="GO:0016020">
    <property type="term" value="C:membrane"/>
    <property type="evidence" value="ECO:0007669"/>
    <property type="project" value="UniProtKB-SubCell"/>
</dbReference>
<dbReference type="PANTHER" id="PTHR30011">
    <property type="entry name" value="ALKANESULFONATE MONOOXYGENASE-RELATED"/>
    <property type="match status" value="1"/>
</dbReference>
<evidence type="ECO:0000313" key="12">
    <source>
        <dbReference type="Proteomes" id="UP000044602"/>
    </source>
</evidence>
<feature type="transmembrane region" description="Helical" evidence="9">
    <location>
        <begin position="961"/>
        <end position="982"/>
    </location>
</feature>
<feature type="transmembrane region" description="Helical" evidence="9">
    <location>
        <begin position="1025"/>
        <end position="1043"/>
    </location>
</feature>
<dbReference type="GO" id="GO:0004499">
    <property type="term" value="F:N,N-dimethylaniline monooxygenase activity"/>
    <property type="evidence" value="ECO:0007669"/>
    <property type="project" value="InterPro"/>
</dbReference>
<feature type="transmembrane region" description="Helical" evidence="9">
    <location>
        <begin position="727"/>
        <end position="752"/>
    </location>
</feature>
<feature type="transmembrane region" description="Helical" evidence="9">
    <location>
        <begin position="855"/>
        <end position="880"/>
    </location>
</feature>
<sequence length="1576" mass="174429">MGDYHASSDSGVEGVGPDEKPQPVAAHVKPGQSSSATSFEETKRKIDAIAESLFQPPNYSNPVQKLIDRYIDEPRELRVAVIGAGLSGTLSGILLPAKVPGIKLTIFEKNADVGGTWFENIYPGVRCDVPAHVYQATFDPNTQWSEQFAQGAEIRDYWQGLAKKYDLYKFLQLSQRVEGLNWDDVKSEWQISVRDLKTDVLRTETADFVLTAIGRFNAWKLPDYPGINDFKGILRHASNWDPEFDPRVKNIAVIGNGASGIQLTSHLQRVAGRLDHYARNKTWVTASFAGHDTSLDPLPISQEQRDAFKQDPDAYLKYRKEQEGQYYRGFNGYLKGHETVESQRESFKKAMNDRLAKRPDLVDALIPDFSPHCRRLTPGPGYLEAITADNVDYIRTKIKRITPTGIETEDGRHREVDAIFCATGANVDMVPPFPIVARGEDLSQTWREGGKYGFPYTYLGAAAPDFPNLLFVHGPGGSGRSGTVPHNVENQVVFYARILRKAAREGIRTIQPKKRAAEQYTQWSDAFFATTVLSEGCSSRYNGGKPGARIHGLWPGSASLVTMVQREPRWEDWEYEYVEESGGNPFLWYFGKGCTKKELTEGTDMTDYLMSDSQELRQDQVAPPKEQQHPVRWNRSTFYNMTILGLCNFAAPGIWGAMNSLGAGGAASPKLVNAANALTFCLMVVSCYFSSVIVHYIGIKGALIFGTVGYAPFAAGLYSNNRYGTEWLMLVGAAVCGISAGVFWMAEAAIAIAYPEPWNRGKALGYWLTYRLGGQILGGAINLGLNADRDQAGSVSYTVFIIFIAIQAAGPFVGFFLNKPSKVERRDGKKVNLSIVENPWYEIKATTKNFMKPKFLLLLLWIGQAVFAEAVYFTYIALWFSVRARALGSFLSGIVAVSSGNLLGHWLDRTKIPLKTRSRGAFWFIVVTQGAWWTWATVMATRFRESRPTYDWSSPGFGAAFGVYIFLTIGFQINYLFLYFFVTNLAETEDQVIRYAALLRGTESAWQAVSYGLTSIPVFGEIGGIYMNFSLWALAIGPAWLVLKHFGNGAEKGIHHEAQITQAGDGALRWNPIASNHNNIETTIIMGDANINPPSGATPKKSLIVNAFVEMCSGHQSPGLWRHPDDQSHNFNSAKHWVDLAKLLEKAKFHGVFIADVLGGYDVYNKSLEPAITSGAQWPVNEPLAVVSAMAAATESIGFGVTVSTTYEQPYHLARRLGTLDHLTGGRLGWNIVTSYLDSAAKNMGLTEQPQHDDRYAQAEEYIRVVYKLLNSSWRTDAVILDRARGIYTDPALVRPINHDGRFFNVPGPHITQPSPQRTPLLLQAGASRAGKQFAAQHAEAVFVSAHAPAVCAKNVAEIRALAESGYGRNGKDIKVLALVTPILGRTEEEAQAKLADYRQYASLEGALALFGGWTGIDLGQYGDEQELRQVEGNAVRSTVEGYARFSPGTAKWTKHTIAEHVSIGGNGPVLVGTAEQVADGLETWVREADVDGFNFAYVLFPQSFEDIVELLLPELRKRGLFWDDYAVPAGTYRENFYRREGQKQPLDEHVAASYVWKEGVSAEEAVIPAEPSTPE</sequence>
<gene>
    <name evidence="11" type="ORF">BN1708_014023</name>
</gene>
<feature type="domain" description="Luciferase-like" evidence="10">
    <location>
        <begin position="1123"/>
        <end position="1488"/>
    </location>
</feature>
<dbReference type="GO" id="GO:0050660">
    <property type="term" value="F:flavin adenine dinucleotide binding"/>
    <property type="evidence" value="ECO:0007669"/>
    <property type="project" value="InterPro"/>
</dbReference>
<dbReference type="Gene3D" id="1.20.1250.20">
    <property type="entry name" value="MFS general substrate transporter like domains"/>
    <property type="match status" value="1"/>
</dbReference>
<dbReference type="Pfam" id="PF07690">
    <property type="entry name" value="MFS_1"/>
    <property type="match status" value="1"/>
</dbReference>
<feature type="transmembrane region" description="Helical" evidence="9">
    <location>
        <begin position="764"/>
        <end position="785"/>
    </location>
</feature>
<name>A0A0G4LRB9_VERLO</name>
<dbReference type="GO" id="GO:0050661">
    <property type="term" value="F:NADP binding"/>
    <property type="evidence" value="ECO:0007669"/>
    <property type="project" value="InterPro"/>
</dbReference>
<feature type="transmembrane region" description="Helical" evidence="9">
    <location>
        <begin position="677"/>
        <end position="697"/>
    </location>
</feature>
<evidence type="ECO:0000256" key="8">
    <source>
        <dbReference type="SAM" id="MobiDB-lite"/>
    </source>
</evidence>
<protein>
    <recommendedName>
        <fullName evidence="10">Luciferase-like domain-containing protein</fullName>
    </recommendedName>
</protein>
<feature type="transmembrane region" description="Helical" evidence="9">
    <location>
        <begin position="886"/>
        <end position="908"/>
    </location>
</feature>
<comment type="subcellular location">
    <subcellularLocation>
        <location evidence="1">Membrane</location>
        <topology evidence="1">Multi-pass membrane protein</topology>
    </subcellularLocation>
</comment>
<evidence type="ECO:0000256" key="4">
    <source>
        <dbReference type="ARBA" id="ARBA00022827"/>
    </source>
</evidence>
<evidence type="ECO:0000256" key="1">
    <source>
        <dbReference type="ARBA" id="ARBA00004141"/>
    </source>
</evidence>
<keyword evidence="4" id="KW-0274">FAD</keyword>
<keyword evidence="12" id="KW-1185">Reference proteome</keyword>
<keyword evidence="9" id="KW-1133">Transmembrane helix</keyword>
<dbReference type="Proteomes" id="UP000044602">
    <property type="component" value="Unassembled WGS sequence"/>
</dbReference>
<keyword evidence="9" id="KW-0472">Membrane</keyword>
<feature type="region of interest" description="Disordered" evidence="8">
    <location>
        <begin position="1"/>
        <end position="41"/>
    </location>
</feature>
<dbReference type="NCBIfam" id="TIGR03860">
    <property type="entry name" value="FMN_nitrolo"/>
    <property type="match status" value="1"/>
</dbReference>
<dbReference type="InterPro" id="IPR011701">
    <property type="entry name" value="MFS"/>
</dbReference>
<dbReference type="SUPFAM" id="SSF103473">
    <property type="entry name" value="MFS general substrate transporter"/>
    <property type="match status" value="1"/>
</dbReference>
<feature type="transmembrane region" description="Helical" evidence="9">
    <location>
        <begin position="797"/>
        <end position="817"/>
    </location>
</feature>
<dbReference type="Pfam" id="PF00296">
    <property type="entry name" value="Bac_luciferase"/>
    <property type="match status" value="1"/>
</dbReference>
<keyword evidence="9" id="KW-0812">Transmembrane</keyword>
<dbReference type="GO" id="GO:0022857">
    <property type="term" value="F:transmembrane transporter activity"/>
    <property type="evidence" value="ECO:0007669"/>
    <property type="project" value="InterPro"/>
</dbReference>
<dbReference type="SUPFAM" id="SSF51679">
    <property type="entry name" value="Bacterial luciferase-like"/>
    <property type="match status" value="1"/>
</dbReference>
<dbReference type="SUPFAM" id="SSF51905">
    <property type="entry name" value="FAD/NAD(P)-binding domain"/>
    <property type="match status" value="3"/>
</dbReference>
<evidence type="ECO:0000256" key="5">
    <source>
        <dbReference type="ARBA" id="ARBA00023002"/>
    </source>
</evidence>
<evidence type="ECO:0000313" key="11">
    <source>
        <dbReference type="EMBL" id="CRK24582.1"/>
    </source>
</evidence>
<proteinExistence type="inferred from homology"/>
<feature type="transmembrane region" description="Helical" evidence="9">
    <location>
        <begin position="702"/>
        <end position="721"/>
    </location>
</feature>
<comment type="similarity">
    <text evidence="7">Belongs to the NtaA/SnaA/DszA monooxygenase family.</text>
</comment>
<dbReference type="Gene3D" id="3.20.20.30">
    <property type="entry name" value="Luciferase-like domain"/>
    <property type="match status" value="1"/>
</dbReference>
<dbReference type="PANTHER" id="PTHR30011:SF16">
    <property type="entry name" value="C2H2 FINGER DOMAIN TRANSCRIPTION FACTOR (EUROFUNG)-RELATED"/>
    <property type="match status" value="1"/>
</dbReference>
<accession>A0A0G4LRB9</accession>
<evidence type="ECO:0000256" key="3">
    <source>
        <dbReference type="ARBA" id="ARBA00022643"/>
    </source>
</evidence>
<dbReference type="CDD" id="cd01095">
    <property type="entry name" value="Nitrilotriacetate_monoxgenase"/>
    <property type="match status" value="1"/>
</dbReference>
<organism evidence="11 12">
    <name type="scientific">Verticillium longisporum</name>
    <name type="common">Verticillium dahliae var. longisporum</name>
    <dbReference type="NCBI Taxonomy" id="100787"/>
    <lineage>
        <taxon>Eukaryota</taxon>
        <taxon>Fungi</taxon>
        <taxon>Dikarya</taxon>
        <taxon>Ascomycota</taxon>
        <taxon>Pezizomycotina</taxon>
        <taxon>Sordariomycetes</taxon>
        <taxon>Hypocreomycetidae</taxon>
        <taxon>Glomerellales</taxon>
        <taxon>Plectosphaerellaceae</taxon>
        <taxon>Verticillium</taxon>
    </lineage>
</organism>
<dbReference type="InterPro" id="IPR011251">
    <property type="entry name" value="Luciferase-like_dom"/>
</dbReference>
<dbReference type="InterPro" id="IPR020946">
    <property type="entry name" value="Flavin_mOase-like"/>
</dbReference>
<evidence type="ECO:0000256" key="7">
    <source>
        <dbReference type="ARBA" id="ARBA00033748"/>
    </source>
</evidence>
<dbReference type="InterPro" id="IPR036259">
    <property type="entry name" value="MFS_trans_sf"/>
</dbReference>
<dbReference type="Pfam" id="PF00743">
    <property type="entry name" value="FMO-like"/>
    <property type="match status" value="1"/>
</dbReference>
<keyword evidence="2" id="KW-0285">Flavoprotein</keyword>
<dbReference type="InterPro" id="IPR051260">
    <property type="entry name" value="Diverse_substr_monoxygenases"/>
</dbReference>
<dbReference type="EMBL" id="CVQH01017668">
    <property type="protein sequence ID" value="CRK24582.1"/>
    <property type="molecule type" value="Genomic_DNA"/>
</dbReference>
<dbReference type="InterPro" id="IPR036188">
    <property type="entry name" value="FAD/NAD-bd_sf"/>
</dbReference>
<evidence type="ECO:0000259" key="10">
    <source>
        <dbReference type="Pfam" id="PF00296"/>
    </source>
</evidence>
<dbReference type="Gene3D" id="3.50.50.60">
    <property type="entry name" value="FAD/NAD(P)-binding domain"/>
    <property type="match status" value="3"/>
</dbReference>
<feature type="transmembrane region" description="Helical" evidence="9">
    <location>
        <begin position="920"/>
        <end position="941"/>
    </location>
</feature>
<keyword evidence="3" id="KW-0288">FMN</keyword>
<evidence type="ECO:0000256" key="9">
    <source>
        <dbReference type="SAM" id="Phobius"/>
    </source>
</evidence>
<evidence type="ECO:0000256" key="2">
    <source>
        <dbReference type="ARBA" id="ARBA00022630"/>
    </source>
</evidence>
<keyword evidence="5" id="KW-0560">Oxidoreductase</keyword>